<dbReference type="SUPFAM" id="SSF48498">
    <property type="entry name" value="Tetracyclin repressor-like, C-terminal domain"/>
    <property type="match status" value="1"/>
</dbReference>
<keyword evidence="3" id="KW-0804">Transcription</keyword>
<accession>A0A2P8Q9F7</accession>
<evidence type="ECO:0000259" key="4">
    <source>
        <dbReference type="Pfam" id="PF00440"/>
    </source>
</evidence>
<sequence>MARPPSIGEAQLLDLLMPVFREKGFEGALIGDLSAASGLQRASLYHRFPAGKEGIAEAVLTAVGERFLWILEPLRTESDVSQGMDETARRLSDFYGAGALSCVLDTMTLAGAPEKVREHARSLAVTWIEAMAEAAQRAGRGPDDARRVAKDVFLRIEGALVLARVLGDTEPFTAAVALLPTLLAPQRD</sequence>
<dbReference type="Gene3D" id="1.10.357.10">
    <property type="entry name" value="Tetracycline Repressor, domain 2"/>
    <property type="match status" value="1"/>
</dbReference>
<dbReference type="Pfam" id="PF21993">
    <property type="entry name" value="TetR_C_13_2"/>
    <property type="match status" value="1"/>
</dbReference>
<proteinExistence type="predicted"/>
<keyword evidence="1" id="KW-0805">Transcription regulation</keyword>
<reference evidence="6 7" key="1">
    <citation type="submission" date="2018-03" db="EMBL/GenBank/DDBJ databases">
        <title>Streptomyces dioscori sp. nov., a novel endophytic actinobacterium isolated from bulbil of Dioscorea bulbifera L.</title>
        <authorList>
            <person name="Zhikuan W."/>
        </authorList>
    </citation>
    <scope>NUCLEOTIDE SEQUENCE [LARGE SCALE GENOMIC DNA]</scope>
    <source>
        <strain evidence="6 7">A217</strain>
    </source>
</reference>
<keyword evidence="7" id="KW-1185">Reference proteome</keyword>
<comment type="caution">
    <text evidence="6">The sequence shown here is derived from an EMBL/GenBank/DDBJ whole genome shotgun (WGS) entry which is preliminary data.</text>
</comment>
<dbReference type="InterPro" id="IPR036271">
    <property type="entry name" value="Tet_transcr_reg_TetR-rel_C_sf"/>
</dbReference>
<gene>
    <name evidence="6" type="ORF">C6Y14_11840</name>
</gene>
<dbReference type="SUPFAM" id="SSF46689">
    <property type="entry name" value="Homeodomain-like"/>
    <property type="match status" value="1"/>
</dbReference>
<dbReference type="GO" id="GO:0003677">
    <property type="term" value="F:DNA binding"/>
    <property type="evidence" value="ECO:0007669"/>
    <property type="project" value="UniProtKB-KW"/>
</dbReference>
<dbReference type="AlphaFoldDB" id="A0A2P8Q9F7"/>
<evidence type="ECO:0000259" key="5">
    <source>
        <dbReference type="Pfam" id="PF21993"/>
    </source>
</evidence>
<evidence type="ECO:0000256" key="3">
    <source>
        <dbReference type="ARBA" id="ARBA00023163"/>
    </source>
</evidence>
<organism evidence="6 7">
    <name type="scientific">Streptomyces dioscori</name>
    <dbReference type="NCBI Taxonomy" id="2109333"/>
    <lineage>
        <taxon>Bacteria</taxon>
        <taxon>Bacillati</taxon>
        <taxon>Actinomycetota</taxon>
        <taxon>Actinomycetes</taxon>
        <taxon>Kitasatosporales</taxon>
        <taxon>Streptomycetaceae</taxon>
        <taxon>Streptomyces</taxon>
        <taxon>Streptomyces aurantiacus group</taxon>
    </lineage>
</organism>
<dbReference type="OrthoDB" id="4567939at2"/>
<protein>
    <submittedName>
        <fullName evidence="6">Uncharacterized protein</fullName>
    </submittedName>
</protein>
<name>A0A2P8Q9F7_9ACTN</name>
<dbReference type="Pfam" id="PF00440">
    <property type="entry name" value="TetR_N"/>
    <property type="match status" value="1"/>
</dbReference>
<keyword evidence="2" id="KW-0238">DNA-binding</keyword>
<evidence type="ECO:0000256" key="1">
    <source>
        <dbReference type="ARBA" id="ARBA00023015"/>
    </source>
</evidence>
<dbReference type="InterPro" id="IPR009057">
    <property type="entry name" value="Homeodomain-like_sf"/>
</dbReference>
<dbReference type="InterPro" id="IPR001647">
    <property type="entry name" value="HTH_TetR"/>
</dbReference>
<feature type="domain" description="HTH tetR-type" evidence="4">
    <location>
        <begin position="13"/>
        <end position="59"/>
    </location>
</feature>
<feature type="domain" description="Transcriptional regulator LmrA/YxaF-like C-terminal" evidence="5">
    <location>
        <begin position="102"/>
        <end position="175"/>
    </location>
</feature>
<dbReference type="RefSeq" id="WP_107016562.1">
    <property type="nucleotide sequence ID" value="NZ_KZ679041.1"/>
</dbReference>
<dbReference type="InterPro" id="IPR054156">
    <property type="entry name" value="YxaF_TetR_C"/>
</dbReference>
<dbReference type="PANTHER" id="PTHR47506:SF1">
    <property type="entry name" value="HTH-TYPE TRANSCRIPTIONAL REGULATOR YJDC"/>
    <property type="match status" value="1"/>
</dbReference>
<dbReference type="EMBL" id="PYBJ01000007">
    <property type="protein sequence ID" value="PSM42880.1"/>
    <property type="molecule type" value="Genomic_DNA"/>
</dbReference>
<evidence type="ECO:0000256" key="2">
    <source>
        <dbReference type="ARBA" id="ARBA00023125"/>
    </source>
</evidence>
<evidence type="ECO:0000313" key="6">
    <source>
        <dbReference type="EMBL" id="PSM42880.1"/>
    </source>
</evidence>
<dbReference type="Proteomes" id="UP000240429">
    <property type="component" value="Unassembled WGS sequence"/>
</dbReference>
<dbReference type="PANTHER" id="PTHR47506">
    <property type="entry name" value="TRANSCRIPTIONAL REGULATORY PROTEIN"/>
    <property type="match status" value="1"/>
</dbReference>
<evidence type="ECO:0000313" key="7">
    <source>
        <dbReference type="Proteomes" id="UP000240429"/>
    </source>
</evidence>